<dbReference type="GO" id="GO:0016887">
    <property type="term" value="F:ATP hydrolysis activity"/>
    <property type="evidence" value="ECO:0007669"/>
    <property type="project" value="InterPro"/>
</dbReference>
<dbReference type="InterPro" id="IPR027417">
    <property type="entry name" value="P-loop_NTPase"/>
</dbReference>
<accession>A0A6J5T0V6</accession>
<dbReference type="InterPro" id="IPR003959">
    <property type="entry name" value="ATPase_AAA_core"/>
</dbReference>
<dbReference type="Pfam" id="PF00004">
    <property type="entry name" value="AAA"/>
    <property type="match status" value="1"/>
</dbReference>
<organism evidence="2">
    <name type="scientific">uncultured Caudovirales phage</name>
    <dbReference type="NCBI Taxonomy" id="2100421"/>
    <lineage>
        <taxon>Viruses</taxon>
        <taxon>Duplodnaviria</taxon>
        <taxon>Heunggongvirae</taxon>
        <taxon>Uroviricota</taxon>
        <taxon>Caudoviricetes</taxon>
        <taxon>Peduoviridae</taxon>
        <taxon>Maltschvirus</taxon>
        <taxon>Maltschvirus maltsch</taxon>
    </lineage>
</organism>
<dbReference type="SUPFAM" id="SSF52540">
    <property type="entry name" value="P-loop containing nucleoside triphosphate hydrolases"/>
    <property type="match status" value="1"/>
</dbReference>
<dbReference type="CDD" id="cd00009">
    <property type="entry name" value="AAA"/>
    <property type="match status" value="1"/>
</dbReference>
<dbReference type="GO" id="GO:0005524">
    <property type="term" value="F:ATP binding"/>
    <property type="evidence" value="ECO:0007669"/>
    <property type="project" value="InterPro"/>
</dbReference>
<reference evidence="2" key="1">
    <citation type="submission" date="2020-05" db="EMBL/GenBank/DDBJ databases">
        <authorList>
            <person name="Chiriac C."/>
            <person name="Salcher M."/>
            <person name="Ghai R."/>
            <person name="Kavagutti S V."/>
        </authorList>
    </citation>
    <scope>NUCLEOTIDE SEQUENCE</scope>
</reference>
<protein>
    <submittedName>
        <fullName evidence="2">AAA domain containing protein</fullName>
    </submittedName>
</protein>
<proteinExistence type="predicted"/>
<evidence type="ECO:0000313" key="2">
    <source>
        <dbReference type="EMBL" id="CAB4221149.1"/>
    </source>
</evidence>
<dbReference type="EMBL" id="LR797503">
    <property type="protein sequence ID" value="CAB4221149.1"/>
    <property type="molecule type" value="Genomic_DNA"/>
</dbReference>
<feature type="domain" description="ATPase AAA-type core" evidence="1">
    <location>
        <begin position="30"/>
        <end position="152"/>
    </location>
</feature>
<sequence length="366" mass="41315">MATQISDARTVTPVEARRGLMRCFKKQRPVFFWGPPGIGKSELVAGITEDLGGHMIDLRLSQMDPTDLRGIPFFNKEKGKMDWAPPIDLPDEEMASQYPIIVLFLDELNSAAPSVQAAAYQLILNRRIGKYVLPKNVVMVAAGNRESDKGVTFRMPSPLSNRFIHMELRVDFESWQTWAVNNKIHKDVVGYLSFAKQDLFDFDPRSSTRSFATPRSWVFVSELLDDDDGMDSGTVDLISGAVGEGLAVKFMAHRKVAGQMPDPVEVLKGRITELKIKEISAMYSLTISLCYELKDSFDKLGPKSEEWIKMTDNFFRFIMDNFTTELVVMASRIAITTYGIPFVPGKIKNFDEFHKRFGKYVVAAVK</sequence>
<dbReference type="Gene3D" id="3.40.50.300">
    <property type="entry name" value="P-loop containing nucleotide triphosphate hydrolases"/>
    <property type="match status" value="1"/>
</dbReference>
<gene>
    <name evidence="2" type="ORF">UFOVP1636_160</name>
</gene>
<evidence type="ECO:0000259" key="1">
    <source>
        <dbReference type="Pfam" id="PF00004"/>
    </source>
</evidence>
<name>A0A6J5T0V6_9CAUD</name>